<dbReference type="SUPFAM" id="SSF52172">
    <property type="entry name" value="CheY-like"/>
    <property type="match status" value="1"/>
</dbReference>
<feature type="repeat" description="ANK" evidence="2">
    <location>
        <begin position="177"/>
        <end position="209"/>
    </location>
</feature>
<dbReference type="Pfam" id="PF00072">
    <property type="entry name" value="Response_reg"/>
    <property type="match status" value="1"/>
</dbReference>
<keyword evidence="1 3" id="KW-0597">Phosphoprotein</keyword>
<dbReference type="PROSITE" id="PS50088">
    <property type="entry name" value="ANK_REPEAT"/>
    <property type="match status" value="1"/>
</dbReference>
<dbReference type="PANTHER" id="PTHR44591">
    <property type="entry name" value="STRESS RESPONSE REGULATOR PROTEIN 1"/>
    <property type="match status" value="1"/>
</dbReference>
<dbReference type="InterPro" id="IPR002110">
    <property type="entry name" value="Ankyrin_rpt"/>
</dbReference>
<dbReference type="GO" id="GO:0000160">
    <property type="term" value="P:phosphorelay signal transduction system"/>
    <property type="evidence" value="ECO:0007669"/>
    <property type="project" value="InterPro"/>
</dbReference>
<dbReference type="PROSITE" id="PS50297">
    <property type="entry name" value="ANK_REP_REGION"/>
    <property type="match status" value="1"/>
</dbReference>
<dbReference type="Proteomes" id="UP000297475">
    <property type="component" value="Unassembled WGS sequence"/>
</dbReference>
<evidence type="ECO:0000256" key="2">
    <source>
        <dbReference type="PROSITE-ProRule" id="PRU00023"/>
    </source>
</evidence>
<dbReference type="OrthoDB" id="3821207at2"/>
<dbReference type="RefSeq" id="WP_135483012.1">
    <property type="nucleotide sequence ID" value="NZ_SRMF01000003.1"/>
</dbReference>
<dbReference type="InterPro" id="IPR001789">
    <property type="entry name" value="Sig_transdc_resp-reg_receiver"/>
</dbReference>
<comment type="caution">
    <text evidence="5">The sequence shown here is derived from an EMBL/GenBank/DDBJ whole genome shotgun (WGS) entry which is preliminary data.</text>
</comment>
<organism evidence="5 6">
    <name type="scientific">Natronospirillum operosum</name>
    <dbReference type="NCBI Taxonomy" id="2759953"/>
    <lineage>
        <taxon>Bacteria</taxon>
        <taxon>Pseudomonadati</taxon>
        <taxon>Pseudomonadota</taxon>
        <taxon>Gammaproteobacteria</taxon>
        <taxon>Oceanospirillales</taxon>
        <taxon>Natronospirillaceae</taxon>
        <taxon>Natronospirillum</taxon>
    </lineage>
</organism>
<evidence type="ECO:0000256" key="1">
    <source>
        <dbReference type="ARBA" id="ARBA00022553"/>
    </source>
</evidence>
<dbReference type="InterPro" id="IPR036770">
    <property type="entry name" value="Ankyrin_rpt-contain_sf"/>
</dbReference>
<evidence type="ECO:0000256" key="3">
    <source>
        <dbReference type="PROSITE-ProRule" id="PRU00169"/>
    </source>
</evidence>
<dbReference type="PANTHER" id="PTHR44591:SF3">
    <property type="entry name" value="RESPONSE REGULATORY DOMAIN-CONTAINING PROTEIN"/>
    <property type="match status" value="1"/>
</dbReference>
<sequence length="229" mass="25533">MNTTILIIEDEPTVLDNVAEILELEGFDTLQSLNGGEGLSVAREHKPDLIVCDIMMPMMDGFDTLKRLRSEPEISQIPFVFLTAKVADEDKRLGRELGADDYLTKPFTRDGLIKAIRLRLGKHHALSGLQQERQQKTARGSRRSQAMLMRIAAVEGDLATLRRLIAEVDDVDMLDDQGNSALMFAIMMRNEEAARLLIKAGASTELKHRETGLTINAMARSMGLRNLTD</sequence>
<dbReference type="InterPro" id="IPR050595">
    <property type="entry name" value="Bact_response_regulator"/>
</dbReference>
<feature type="modified residue" description="4-aspartylphosphate" evidence="3">
    <location>
        <position position="53"/>
    </location>
</feature>
<dbReference type="AlphaFoldDB" id="A0A4Z0WBK9"/>
<dbReference type="PROSITE" id="PS50110">
    <property type="entry name" value="RESPONSE_REGULATORY"/>
    <property type="match status" value="1"/>
</dbReference>
<dbReference type="Pfam" id="PF12796">
    <property type="entry name" value="Ank_2"/>
    <property type="match status" value="1"/>
</dbReference>
<name>A0A4Z0WBK9_9GAMM</name>
<dbReference type="CDD" id="cd17574">
    <property type="entry name" value="REC_OmpR"/>
    <property type="match status" value="1"/>
</dbReference>
<dbReference type="Gene3D" id="1.25.40.20">
    <property type="entry name" value="Ankyrin repeat-containing domain"/>
    <property type="match status" value="1"/>
</dbReference>
<dbReference type="InterPro" id="IPR011006">
    <property type="entry name" value="CheY-like_superfamily"/>
</dbReference>
<dbReference type="SUPFAM" id="SSF48403">
    <property type="entry name" value="Ankyrin repeat"/>
    <property type="match status" value="1"/>
</dbReference>
<evidence type="ECO:0000259" key="4">
    <source>
        <dbReference type="PROSITE" id="PS50110"/>
    </source>
</evidence>
<dbReference type="EMBL" id="SRMF01000003">
    <property type="protein sequence ID" value="TGG93303.1"/>
    <property type="molecule type" value="Genomic_DNA"/>
</dbReference>
<keyword evidence="6" id="KW-1185">Reference proteome</keyword>
<reference evidence="5 6" key="1">
    <citation type="submission" date="2019-04" db="EMBL/GenBank/DDBJ databases">
        <title>Natronospirillum operosus gen. nov., sp. nov., a haloalkaliphilic satellite isolated from decaying biomass of laboratory culture of cyanobacterium Geitlerinema sp. and proposal of Natronospirillaceae fam. nov. and Saccharospirillaceae fam. nov.</title>
        <authorList>
            <person name="Kevbrin V."/>
            <person name="Boltyanskaya Y."/>
            <person name="Koziaeva V."/>
            <person name="Grouzdev D.S."/>
            <person name="Park M."/>
            <person name="Cho J."/>
        </authorList>
    </citation>
    <scope>NUCLEOTIDE SEQUENCE [LARGE SCALE GENOMIC DNA]</scope>
    <source>
        <strain evidence="5 6">G-116</strain>
    </source>
</reference>
<keyword evidence="2" id="KW-0040">ANK repeat</keyword>
<dbReference type="Gene3D" id="3.40.50.2300">
    <property type="match status" value="1"/>
</dbReference>
<feature type="domain" description="Response regulatory" evidence="4">
    <location>
        <begin position="4"/>
        <end position="120"/>
    </location>
</feature>
<evidence type="ECO:0000313" key="5">
    <source>
        <dbReference type="EMBL" id="TGG93303.1"/>
    </source>
</evidence>
<accession>A0A4Z0WBK9</accession>
<proteinExistence type="predicted"/>
<dbReference type="SMART" id="SM00448">
    <property type="entry name" value="REC"/>
    <property type="match status" value="1"/>
</dbReference>
<gene>
    <name evidence="5" type="ORF">E4656_09610</name>
</gene>
<evidence type="ECO:0000313" key="6">
    <source>
        <dbReference type="Proteomes" id="UP000297475"/>
    </source>
</evidence>
<protein>
    <submittedName>
        <fullName evidence="5">Response regulator</fullName>
    </submittedName>
</protein>